<name>A0A1I1UY16_9GAMM</name>
<gene>
    <name evidence="1" type="ORF">SAMN05660831_02250</name>
</gene>
<sequence length="389" mass="40990">MESEKISTVEPDYTGSGLGNLVASVARGLGASTPAPPTPLLDPARVAEARVVVFALLDGLGAAALERHPDSWLARHCQGTLTSVFPSTTTSALTTFYTGLAPAAHGLPAWFTWLREAGTVAVPLAHNTRYGHLDLGTAGVLPGPLYTATPWAEQADRPVATCQPGWLQGTPYSRHHATGRHHDLEAPGELPGLVGRLAGEPEPRLLQVYWPAFDALSHQHGCGSEAVRDHFHELDAALAATAAALPEDGLLIATADHGLIDVDDGGLHELSALPELAAMLTVPPCGEGRVPFLYPHAGAVEETRAAVQEALDRAVTAIHTREAILDRGWLGPGPAHPELYPRIGDLVVEMAPGHVLTGDPWRPGIRQRAVHGGLSREEMAIPAIIAGGR</sequence>
<proteinExistence type="predicted"/>
<organism evidence="1 2">
    <name type="scientific">Thiohalospira halophila DSM 15071</name>
    <dbReference type="NCBI Taxonomy" id="1123397"/>
    <lineage>
        <taxon>Bacteria</taxon>
        <taxon>Pseudomonadati</taxon>
        <taxon>Pseudomonadota</taxon>
        <taxon>Gammaproteobacteria</taxon>
        <taxon>Thiohalospirales</taxon>
        <taxon>Thiohalospiraceae</taxon>
        <taxon>Thiohalospira</taxon>
    </lineage>
</organism>
<dbReference type="AlphaFoldDB" id="A0A1I1UY16"/>
<dbReference type="SUPFAM" id="SSF53649">
    <property type="entry name" value="Alkaline phosphatase-like"/>
    <property type="match status" value="1"/>
</dbReference>
<dbReference type="Pfam" id="PF01663">
    <property type="entry name" value="Phosphodiest"/>
    <property type="match status" value="1"/>
</dbReference>
<dbReference type="InterPro" id="IPR002591">
    <property type="entry name" value="Phosphodiest/P_Trfase"/>
</dbReference>
<evidence type="ECO:0000313" key="1">
    <source>
        <dbReference type="EMBL" id="SFD75722.1"/>
    </source>
</evidence>
<reference evidence="1 2" key="1">
    <citation type="submission" date="2016-10" db="EMBL/GenBank/DDBJ databases">
        <authorList>
            <person name="de Groot N.N."/>
        </authorList>
    </citation>
    <scope>NUCLEOTIDE SEQUENCE [LARGE SCALE GENOMIC DNA]</scope>
    <source>
        <strain evidence="1 2">HL3</strain>
    </source>
</reference>
<dbReference type="InterPro" id="IPR017850">
    <property type="entry name" value="Alkaline_phosphatase_core_sf"/>
</dbReference>
<dbReference type="EMBL" id="FOMJ01000008">
    <property type="protein sequence ID" value="SFD75722.1"/>
    <property type="molecule type" value="Genomic_DNA"/>
</dbReference>
<dbReference type="Gene3D" id="3.40.720.10">
    <property type="entry name" value="Alkaline Phosphatase, subunit A"/>
    <property type="match status" value="1"/>
</dbReference>
<dbReference type="Proteomes" id="UP000198611">
    <property type="component" value="Unassembled WGS sequence"/>
</dbReference>
<evidence type="ECO:0000313" key="2">
    <source>
        <dbReference type="Proteomes" id="UP000198611"/>
    </source>
</evidence>
<protein>
    <submittedName>
        <fullName evidence="1">Predicted pyrophosphatase or phosphodiesterase, AlkP superfamily</fullName>
    </submittedName>
</protein>
<keyword evidence="2" id="KW-1185">Reference proteome</keyword>
<dbReference type="STRING" id="1123397.SAMN05660831_02250"/>
<accession>A0A1I1UY16</accession>